<reference evidence="2 3" key="1">
    <citation type="submission" date="2015-05" db="EMBL/GenBank/DDBJ databases">
        <title>Genome assembly of Archangium gephyra DSM 2261.</title>
        <authorList>
            <person name="Sharma G."/>
            <person name="Subramanian S."/>
        </authorList>
    </citation>
    <scope>NUCLEOTIDE SEQUENCE [LARGE SCALE GENOMIC DNA]</scope>
    <source>
        <strain evidence="2 3">DSM 2261</strain>
    </source>
</reference>
<sequence>MEGPENEDQGEGEGREEDDPETGFWQASEQGLGTVGRLTLEGQETGGAPPGERGSRREEPIRSILDGWEPAP</sequence>
<evidence type="ECO:0000313" key="2">
    <source>
        <dbReference type="EMBL" id="AKJ06917.1"/>
    </source>
</evidence>
<evidence type="ECO:0000313" key="3">
    <source>
        <dbReference type="Proteomes" id="UP000035579"/>
    </source>
</evidence>
<accession>A0AAC8TI40</accession>
<proteinExistence type="predicted"/>
<gene>
    <name evidence="2" type="ORF">AA314_08543</name>
</gene>
<feature type="compositionally biased region" description="Acidic residues" evidence="1">
    <location>
        <begin position="1"/>
        <end position="21"/>
    </location>
</feature>
<organism evidence="2 3">
    <name type="scientific">Archangium gephyra</name>
    <dbReference type="NCBI Taxonomy" id="48"/>
    <lineage>
        <taxon>Bacteria</taxon>
        <taxon>Pseudomonadati</taxon>
        <taxon>Myxococcota</taxon>
        <taxon>Myxococcia</taxon>
        <taxon>Myxococcales</taxon>
        <taxon>Cystobacterineae</taxon>
        <taxon>Archangiaceae</taxon>
        <taxon>Archangium</taxon>
    </lineage>
</organism>
<evidence type="ECO:0000256" key="1">
    <source>
        <dbReference type="SAM" id="MobiDB-lite"/>
    </source>
</evidence>
<dbReference type="EMBL" id="CP011509">
    <property type="protein sequence ID" value="AKJ06917.1"/>
    <property type="molecule type" value="Genomic_DNA"/>
</dbReference>
<name>A0AAC8TI40_9BACT</name>
<dbReference type="Proteomes" id="UP000035579">
    <property type="component" value="Chromosome"/>
</dbReference>
<dbReference type="KEGG" id="age:AA314_08543"/>
<dbReference type="AlphaFoldDB" id="A0AAC8TI40"/>
<protein>
    <submittedName>
        <fullName evidence="2">Uncharacterized protein</fullName>
    </submittedName>
</protein>
<feature type="region of interest" description="Disordered" evidence="1">
    <location>
        <begin position="1"/>
        <end position="72"/>
    </location>
</feature>